<reference evidence="1 2" key="1">
    <citation type="journal article" date="2017" name="G3 (Bethesda)">
        <title>The Physical Genome Mapping of Anopheles albimanus Corrected Scaffold Misassemblies and Identified Interarm Rearrangements in Genus Anopheles.</title>
        <authorList>
            <person name="Artemov G.N."/>
            <person name="Peery A.N."/>
            <person name="Jiang X."/>
            <person name="Tu Z."/>
            <person name="Stegniy V.N."/>
            <person name="Sharakhova M.V."/>
            <person name="Sharakhov I.V."/>
        </authorList>
    </citation>
    <scope>NUCLEOTIDE SEQUENCE [LARGE SCALE GENOMIC DNA]</scope>
    <source>
        <strain evidence="1 2">ALBI9_A</strain>
    </source>
</reference>
<accession>A0A182FYA9</accession>
<name>A0A182FYA9_ANOAL</name>
<protein>
    <submittedName>
        <fullName evidence="1">Uncharacterized protein</fullName>
    </submittedName>
</protein>
<reference evidence="1" key="2">
    <citation type="submission" date="2022-08" db="UniProtKB">
        <authorList>
            <consortium name="EnsemblMetazoa"/>
        </authorList>
    </citation>
    <scope>IDENTIFICATION</scope>
    <source>
        <strain evidence="1">STECLA/ALBI9_A</strain>
    </source>
</reference>
<dbReference type="VEuPathDB" id="VectorBase:AALB014605"/>
<evidence type="ECO:0000313" key="1">
    <source>
        <dbReference type="EnsemblMetazoa" id="AALB014605-PA"/>
    </source>
</evidence>
<evidence type="ECO:0000313" key="2">
    <source>
        <dbReference type="Proteomes" id="UP000069272"/>
    </source>
</evidence>
<sequence length="57" mass="6271">TLAQADATIIRCFDAVLISAVSACELPKCFHTLTHAEYYSVIQCDSVSASKSYSRER</sequence>
<dbReference type="Proteomes" id="UP000069272">
    <property type="component" value="Chromosome X"/>
</dbReference>
<proteinExistence type="predicted"/>
<keyword evidence="2" id="KW-1185">Reference proteome</keyword>
<dbReference type="AlphaFoldDB" id="A0A182FYA9"/>
<organism evidence="1 2">
    <name type="scientific">Anopheles albimanus</name>
    <name type="common">New world malaria mosquito</name>
    <dbReference type="NCBI Taxonomy" id="7167"/>
    <lineage>
        <taxon>Eukaryota</taxon>
        <taxon>Metazoa</taxon>
        <taxon>Ecdysozoa</taxon>
        <taxon>Arthropoda</taxon>
        <taxon>Hexapoda</taxon>
        <taxon>Insecta</taxon>
        <taxon>Pterygota</taxon>
        <taxon>Neoptera</taxon>
        <taxon>Endopterygota</taxon>
        <taxon>Diptera</taxon>
        <taxon>Nematocera</taxon>
        <taxon>Culicoidea</taxon>
        <taxon>Culicidae</taxon>
        <taxon>Anophelinae</taxon>
        <taxon>Anopheles</taxon>
    </lineage>
</organism>
<dbReference type="EnsemblMetazoa" id="AALB014605-RA">
    <property type="protein sequence ID" value="AALB014605-PA"/>
    <property type="gene ID" value="AALB014605"/>
</dbReference>